<dbReference type="EMBL" id="JBHTHX010002393">
    <property type="protein sequence ID" value="MFD0890368.1"/>
    <property type="molecule type" value="Genomic_DNA"/>
</dbReference>
<feature type="non-terminal residue" evidence="1">
    <location>
        <position position="66"/>
    </location>
</feature>
<proteinExistence type="predicted"/>
<name>A0ABW3E2N5_9ACTN</name>
<protein>
    <recommendedName>
        <fullName evidence="3">AMP-dependent synthetase/ligase domain-containing protein</fullName>
    </recommendedName>
</protein>
<reference evidence="2" key="1">
    <citation type="journal article" date="2019" name="Int. J. Syst. Evol. Microbiol.">
        <title>The Global Catalogue of Microorganisms (GCM) 10K type strain sequencing project: providing services to taxonomists for standard genome sequencing and annotation.</title>
        <authorList>
            <consortium name="The Broad Institute Genomics Platform"/>
            <consortium name="The Broad Institute Genome Sequencing Center for Infectious Disease"/>
            <person name="Wu L."/>
            <person name="Ma J."/>
        </authorList>
    </citation>
    <scope>NUCLEOTIDE SEQUENCE [LARGE SCALE GENOMIC DNA]</scope>
    <source>
        <strain evidence="2">CCUG 62974</strain>
    </source>
</reference>
<evidence type="ECO:0008006" key="3">
    <source>
        <dbReference type="Google" id="ProtNLM"/>
    </source>
</evidence>
<accession>A0ABW3E2N5</accession>
<evidence type="ECO:0000313" key="2">
    <source>
        <dbReference type="Proteomes" id="UP001597024"/>
    </source>
</evidence>
<dbReference type="Proteomes" id="UP001597024">
    <property type="component" value="Unassembled WGS sequence"/>
</dbReference>
<evidence type="ECO:0000313" key="1">
    <source>
        <dbReference type="EMBL" id="MFD0890368.1"/>
    </source>
</evidence>
<sequence length="66" mass="7034">MGPRLTLSHAELDRRTAALARLLRGHRVSPGQVVAVRAQDPVDGLLAMLASPPASAGAVRRRRTRG</sequence>
<comment type="caution">
    <text evidence="1">The sequence shown here is derived from an EMBL/GenBank/DDBJ whole genome shotgun (WGS) entry which is preliminary data.</text>
</comment>
<organism evidence="1 2">
    <name type="scientific">Streptosporangium algeriense</name>
    <dbReference type="NCBI Taxonomy" id="1682748"/>
    <lineage>
        <taxon>Bacteria</taxon>
        <taxon>Bacillati</taxon>
        <taxon>Actinomycetota</taxon>
        <taxon>Actinomycetes</taxon>
        <taxon>Streptosporangiales</taxon>
        <taxon>Streptosporangiaceae</taxon>
        <taxon>Streptosporangium</taxon>
    </lineage>
</organism>
<dbReference type="Gene3D" id="3.40.50.980">
    <property type="match status" value="1"/>
</dbReference>
<keyword evidence="2" id="KW-1185">Reference proteome</keyword>
<dbReference type="SUPFAM" id="SSF56801">
    <property type="entry name" value="Acetyl-CoA synthetase-like"/>
    <property type="match status" value="1"/>
</dbReference>
<gene>
    <name evidence="1" type="ORF">ACFQ08_37990</name>
</gene>